<keyword evidence="3" id="KW-1185">Reference proteome</keyword>
<evidence type="ECO:0000313" key="2">
    <source>
        <dbReference type="EMBL" id="CAB1430290.1"/>
    </source>
</evidence>
<sequence>MFSYWPLVVQILFFLESCSDFSGRRQPGCKYSLRQSPSRKITVNTSPSCSVLCYMRNVRAQPRMSVLGMNRCPRIAEG</sequence>
<feature type="signal peptide" evidence="1">
    <location>
        <begin position="1"/>
        <end position="23"/>
    </location>
</feature>
<proteinExistence type="predicted"/>
<dbReference type="EMBL" id="CADEAL010001224">
    <property type="protein sequence ID" value="CAB1430290.1"/>
    <property type="molecule type" value="Genomic_DNA"/>
</dbReference>
<accession>A0A9N7YG65</accession>
<feature type="chain" id="PRO_5040412856" description="Secreted protein" evidence="1">
    <location>
        <begin position="24"/>
        <end position="78"/>
    </location>
</feature>
<protein>
    <recommendedName>
        <fullName evidence="4">Secreted protein</fullName>
    </recommendedName>
</protein>
<gene>
    <name evidence="2" type="ORF">PLEPLA_LOCUS18272</name>
</gene>
<evidence type="ECO:0000256" key="1">
    <source>
        <dbReference type="SAM" id="SignalP"/>
    </source>
</evidence>
<keyword evidence="1" id="KW-0732">Signal</keyword>
<dbReference type="Proteomes" id="UP001153269">
    <property type="component" value="Unassembled WGS sequence"/>
</dbReference>
<reference evidence="2" key="1">
    <citation type="submission" date="2020-03" db="EMBL/GenBank/DDBJ databases">
        <authorList>
            <person name="Weist P."/>
        </authorList>
    </citation>
    <scope>NUCLEOTIDE SEQUENCE</scope>
</reference>
<evidence type="ECO:0000313" key="3">
    <source>
        <dbReference type="Proteomes" id="UP001153269"/>
    </source>
</evidence>
<evidence type="ECO:0008006" key="4">
    <source>
        <dbReference type="Google" id="ProtNLM"/>
    </source>
</evidence>
<comment type="caution">
    <text evidence="2">The sequence shown here is derived from an EMBL/GenBank/DDBJ whole genome shotgun (WGS) entry which is preliminary data.</text>
</comment>
<dbReference type="AlphaFoldDB" id="A0A9N7YG65"/>
<organism evidence="2 3">
    <name type="scientific">Pleuronectes platessa</name>
    <name type="common">European plaice</name>
    <dbReference type="NCBI Taxonomy" id="8262"/>
    <lineage>
        <taxon>Eukaryota</taxon>
        <taxon>Metazoa</taxon>
        <taxon>Chordata</taxon>
        <taxon>Craniata</taxon>
        <taxon>Vertebrata</taxon>
        <taxon>Euteleostomi</taxon>
        <taxon>Actinopterygii</taxon>
        <taxon>Neopterygii</taxon>
        <taxon>Teleostei</taxon>
        <taxon>Neoteleostei</taxon>
        <taxon>Acanthomorphata</taxon>
        <taxon>Carangaria</taxon>
        <taxon>Pleuronectiformes</taxon>
        <taxon>Pleuronectoidei</taxon>
        <taxon>Pleuronectidae</taxon>
        <taxon>Pleuronectes</taxon>
    </lineage>
</organism>
<name>A0A9N7YG65_PLEPL</name>